<dbReference type="SMART" id="SM01012">
    <property type="entry name" value="ANTAR"/>
    <property type="match status" value="1"/>
</dbReference>
<feature type="domain" description="ANTAR" evidence="3">
    <location>
        <begin position="171"/>
        <end position="232"/>
    </location>
</feature>
<dbReference type="Gene3D" id="3.30.450.40">
    <property type="match status" value="1"/>
</dbReference>
<reference evidence="4 5" key="1">
    <citation type="submission" date="2021-03" db="EMBL/GenBank/DDBJ databases">
        <title>Sequencing the genomes of 1000 actinobacteria strains.</title>
        <authorList>
            <person name="Klenk H.-P."/>
        </authorList>
    </citation>
    <scope>NUCLEOTIDE SEQUENCE [LARGE SCALE GENOMIC DNA]</scope>
    <source>
        <strain evidence="4 5">DSM 12936</strain>
    </source>
</reference>
<evidence type="ECO:0000256" key="2">
    <source>
        <dbReference type="ARBA" id="ARBA00023163"/>
    </source>
</evidence>
<dbReference type="InterPro" id="IPR005561">
    <property type="entry name" value="ANTAR"/>
</dbReference>
<dbReference type="InterPro" id="IPR029016">
    <property type="entry name" value="GAF-like_dom_sf"/>
</dbReference>
<comment type="caution">
    <text evidence="4">The sequence shown here is derived from an EMBL/GenBank/DDBJ whole genome shotgun (WGS) entry which is preliminary data.</text>
</comment>
<keyword evidence="1" id="KW-0805">Transcription regulation</keyword>
<dbReference type="Gene3D" id="1.10.10.10">
    <property type="entry name" value="Winged helix-like DNA-binding domain superfamily/Winged helix DNA-binding domain"/>
    <property type="match status" value="1"/>
</dbReference>
<evidence type="ECO:0000259" key="3">
    <source>
        <dbReference type="PROSITE" id="PS50921"/>
    </source>
</evidence>
<evidence type="ECO:0000313" key="5">
    <source>
        <dbReference type="Proteomes" id="UP000758168"/>
    </source>
</evidence>
<proteinExistence type="predicted"/>
<gene>
    <name evidence="4" type="ORF">JOF54_001023</name>
</gene>
<keyword evidence="2" id="KW-0804">Transcription</keyword>
<evidence type="ECO:0000256" key="1">
    <source>
        <dbReference type="ARBA" id="ARBA00023015"/>
    </source>
</evidence>
<dbReference type="RefSeq" id="WP_210053589.1">
    <property type="nucleotide sequence ID" value="NZ_BAAAMH010000018.1"/>
</dbReference>
<protein>
    <recommendedName>
        <fullName evidence="3">ANTAR domain-containing protein</fullName>
    </recommendedName>
</protein>
<organism evidence="4 5">
    <name type="scientific">Microlunatus capsulatus</name>
    <dbReference type="NCBI Taxonomy" id="99117"/>
    <lineage>
        <taxon>Bacteria</taxon>
        <taxon>Bacillati</taxon>
        <taxon>Actinomycetota</taxon>
        <taxon>Actinomycetes</taxon>
        <taxon>Propionibacteriales</taxon>
        <taxon>Propionibacteriaceae</taxon>
        <taxon>Microlunatus</taxon>
    </lineage>
</organism>
<name>A0ABS4Z4Y1_9ACTN</name>
<dbReference type="InterPro" id="IPR036388">
    <property type="entry name" value="WH-like_DNA-bd_sf"/>
</dbReference>
<dbReference type="Pfam" id="PF03861">
    <property type="entry name" value="ANTAR"/>
    <property type="match status" value="1"/>
</dbReference>
<dbReference type="EMBL" id="JAGIOB010000001">
    <property type="protein sequence ID" value="MBP2416101.1"/>
    <property type="molecule type" value="Genomic_DNA"/>
</dbReference>
<sequence>MSDLSNRYVVAVLSTFQGGPVDPGVMPTVLSSAAVEVLGVDGAGLSLVDSLRVPLGASGEEVRVAERLQTTLGEGPCLSAVETAAPLLADTAAMVERWPLFARELMARTPFRSVVSLPLAWPDRRPFLALDLYLEDATPDPALVDDPVRGDVTTVVSTLLSGAQLTQLHVEDAYAQVPWLAGESVQSRMNVWSAVGMLMAASQLSQPEGLAVLRAHAFSQGTTLDDVAHRLTSHQLPVDEVLQADG</sequence>
<dbReference type="SUPFAM" id="SSF55781">
    <property type="entry name" value="GAF domain-like"/>
    <property type="match status" value="1"/>
</dbReference>
<dbReference type="PROSITE" id="PS50921">
    <property type="entry name" value="ANTAR"/>
    <property type="match status" value="1"/>
</dbReference>
<dbReference type="Proteomes" id="UP000758168">
    <property type="component" value="Unassembled WGS sequence"/>
</dbReference>
<evidence type="ECO:0000313" key="4">
    <source>
        <dbReference type="EMBL" id="MBP2416101.1"/>
    </source>
</evidence>
<accession>A0ABS4Z4Y1</accession>
<keyword evidence="5" id="KW-1185">Reference proteome</keyword>